<organism evidence="1 2">
    <name type="scientific">Panagrolaimus sp. PS1159</name>
    <dbReference type="NCBI Taxonomy" id="55785"/>
    <lineage>
        <taxon>Eukaryota</taxon>
        <taxon>Metazoa</taxon>
        <taxon>Ecdysozoa</taxon>
        <taxon>Nematoda</taxon>
        <taxon>Chromadorea</taxon>
        <taxon>Rhabditida</taxon>
        <taxon>Tylenchina</taxon>
        <taxon>Panagrolaimomorpha</taxon>
        <taxon>Panagrolaimoidea</taxon>
        <taxon>Panagrolaimidae</taxon>
        <taxon>Panagrolaimus</taxon>
    </lineage>
</organism>
<evidence type="ECO:0000313" key="1">
    <source>
        <dbReference type="Proteomes" id="UP000887580"/>
    </source>
</evidence>
<sequence>MQPTTDGPPASKKSNPYSPKIFYSDSVGFSATSPPLLDDGKEDVLCKRLTAIDFKFAPIKNAILNGGFSAILLLTDPPAKIKPIESITGWIIFKPLPMYVPVEVSPYYFMTNLVSESDKTKIYDFCQSVHHMWTSSMFEHLFKKIKPIESITGWTIFKPLPMYVPVELSPYYYMTNLVPESDKTNIYKFCQSVHHMWTSSNKSIAMIIGAKDSGKSTISKELCNVLLSTKPHIASTIYYLDCDVGQSEFTPPGLISIVKIDKPIL</sequence>
<accession>A0AC35EV98</accession>
<protein>
    <submittedName>
        <fullName evidence="2">Polyribonucleotide 5'-hydroxyl-kinase Clp1 P-loop domain-containing protein</fullName>
    </submittedName>
</protein>
<evidence type="ECO:0000313" key="2">
    <source>
        <dbReference type="WBParaSite" id="PS1159_v2.g11003.t1"/>
    </source>
</evidence>
<proteinExistence type="predicted"/>
<dbReference type="Proteomes" id="UP000887580">
    <property type="component" value="Unplaced"/>
</dbReference>
<dbReference type="WBParaSite" id="PS1159_v2.g11003.t1">
    <property type="protein sequence ID" value="PS1159_v2.g11003.t1"/>
    <property type="gene ID" value="PS1159_v2.g11003"/>
</dbReference>
<reference evidence="2" key="1">
    <citation type="submission" date="2022-11" db="UniProtKB">
        <authorList>
            <consortium name="WormBaseParasite"/>
        </authorList>
    </citation>
    <scope>IDENTIFICATION</scope>
</reference>
<name>A0AC35EV98_9BILA</name>